<feature type="region of interest" description="Disordered" evidence="1">
    <location>
        <begin position="99"/>
        <end position="138"/>
    </location>
</feature>
<dbReference type="Proteomes" id="UP000823941">
    <property type="component" value="Chromosome 13"/>
</dbReference>
<comment type="caution">
    <text evidence="2">The sequence shown here is derived from an EMBL/GenBank/DDBJ whole genome shotgun (WGS) entry which is preliminary data.</text>
</comment>
<protein>
    <submittedName>
        <fullName evidence="2">Uncharacterized protein</fullName>
    </submittedName>
</protein>
<reference evidence="2 3" key="1">
    <citation type="submission" date="2021-06" db="EMBL/GenBank/DDBJ databases">
        <title>A haploid diamondback moth (Plutella xylostella L.) genome assembly resolves 31 chromosomes and identifies a diamide resistance mutation.</title>
        <authorList>
            <person name="Ward C.M."/>
            <person name="Perry K.D."/>
            <person name="Baker G."/>
            <person name="Powis K."/>
            <person name="Heckel D.G."/>
            <person name="Baxter S.W."/>
        </authorList>
    </citation>
    <scope>NUCLEOTIDE SEQUENCE [LARGE SCALE GENOMIC DNA]</scope>
    <source>
        <strain evidence="2 3">LV</strain>
        <tissue evidence="2">Single pupa</tissue>
    </source>
</reference>
<gene>
    <name evidence="2" type="ORF">JYU34_009229</name>
</gene>
<feature type="compositionally biased region" description="Polar residues" evidence="1">
    <location>
        <begin position="101"/>
        <end position="117"/>
    </location>
</feature>
<evidence type="ECO:0000256" key="1">
    <source>
        <dbReference type="SAM" id="MobiDB-lite"/>
    </source>
</evidence>
<dbReference type="EMBL" id="JAHIBW010000013">
    <property type="protein sequence ID" value="KAG7305192.1"/>
    <property type="molecule type" value="Genomic_DNA"/>
</dbReference>
<name>A0ABQ7QIZ6_PLUXY</name>
<accession>A0ABQ7QIZ6</accession>
<evidence type="ECO:0000313" key="2">
    <source>
        <dbReference type="EMBL" id="KAG7305192.1"/>
    </source>
</evidence>
<evidence type="ECO:0000313" key="3">
    <source>
        <dbReference type="Proteomes" id="UP000823941"/>
    </source>
</evidence>
<sequence>MHMGGLRRTVADQEMELWGVGIRVVFGVLAKGVTNLLTLRFRHGVSAVGEGRFGEGDATLAAALGGGVRQGACVGRAPDSAASLRLPSAGSRVFPPALSTGARTSSLHCSANSSRTQSNRDERRAPFSRRRTLAARPLMSREAHSATLCKKCAFNLALHVARRYSRWMHRAF</sequence>
<keyword evidence="3" id="KW-1185">Reference proteome</keyword>
<proteinExistence type="predicted"/>
<organism evidence="2 3">
    <name type="scientific">Plutella xylostella</name>
    <name type="common">Diamondback moth</name>
    <name type="synonym">Plutella maculipennis</name>
    <dbReference type="NCBI Taxonomy" id="51655"/>
    <lineage>
        <taxon>Eukaryota</taxon>
        <taxon>Metazoa</taxon>
        <taxon>Ecdysozoa</taxon>
        <taxon>Arthropoda</taxon>
        <taxon>Hexapoda</taxon>
        <taxon>Insecta</taxon>
        <taxon>Pterygota</taxon>
        <taxon>Neoptera</taxon>
        <taxon>Endopterygota</taxon>
        <taxon>Lepidoptera</taxon>
        <taxon>Glossata</taxon>
        <taxon>Ditrysia</taxon>
        <taxon>Yponomeutoidea</taxon>
        <taxon>Plutellidae</taxon>
        <taxon>Plutella</taxon>
    </lineage>
</organism>